<comment type="caution">
    <text evidence="6">The sequence shown here is derived from an EMBL/GenBank/DDBJ whole genome shotgun (WGS) entry which is preliminary data.</text>
</comment>
<dbReference type="Gene3D" id="3.10.105.10">
    <property type="entry name" value="Dipeptide-binding Protein, Domain 3"/>
    <property type="match status" value="1"/>
</dbReference>
<accession>A0ABV2N1I0</accession>
<dbReference type="Gene3D" id="3.90.76.10">
    <property type="entry name" value="Dipeptide-binding Protein, Domain 1"/>
    <property type="match status" value="1"/>
</dbReference>
<dbReference type="Gene3D" id="3.40.190.10">
    <property type="entry name" value="Periplasmic binding protein-like II"/>
    <property type="match status" value="1"/>
</dbReference>
<dbReference type="Proteomes" id="UP001549076">
    <property type="component" value="Unassembled WGS sequence"/>
</dbReference>
<comment type="subcellular location">
    <subcellularLocation>
        <location evidence="1">Periplasm</location>
    </subcellularLocation>
</comment>
<feature type="domain" description="Solute-binding protein family 5" evidence="5">
    <location>
        <begin position="76"/>
        <end position="442"/>
    </location>
</feature>
<dbReference type="InterPro" id="IPR030678">
    <property type="entry name" value="Peptide/Ni-bd"/>
</dbReference>
<evidence type="ECO:0000256" key="4">
    <source>
        <dbReference type="SAM" id="SignalP"/>
    </source>
</evidence>
<proteinExistence type="inferred from homology"/>
<dbReference type="InterPro" id="IPR000914">
    <property type="entry name" value="SBP_5_dom"/>
</dbReference>
<dbReference type="PIRSF" id="PIRSF002741">
    <property type="entry name" value="MppA"/>
    <property type="match status" value="1"/>
</dbReference>
<comment type="similarity">
    <text evidence="2">Belongs to the bacterial solute-binding protein 5 family.</text>
</comment>
<evidence type="ECO:0000259" key="5">
    <source>
        <dbReference type="Pfam" id="PF00496"/>
    </source>
</evidence>
<evidence type="ECO:0000256" key="3">
    <source>
        <dbReference type="ARBA" id="ARBA00022729"/>
    </source>
</evidence>
<dbReference type="Pfam" id="PF00496">
    <property type="entry name" value="SBP_bac_5"/>
    <property type="match status" value="1"/>
</dbReference>
<sequence length="533" mass="59358">MRPMNYVAGVAAALCASVMSITGALAEEPVRGGEATFLMSPAPQVLTSAMTTAGAEQVVSAKISDSLFTYDFNLNPQPLLAESYEVSDDGLRVTFHLRKGVKWHDGVEFTSEDLAYTTMEVWKVLHGRGRTIFANVESVETPDKHTAVFVMRRPSPGMLKSLAAQYAQILPAHIYKGTDPLTNPANLKPIGTGPFRFVSFQPGDNLVLERNPDYWDEGKPYLDKLIFRFIPDPATRAAALESGDAHIVPQNLIPMADLERLEASGEFDVTTKGYEFLNEMEMIEFNLDDDVMKDIRVRKAIAHAIDRQWIVDNILFGYGQPATTPLHHQLTELHDDTGVPQYEYDPEKSKALLEEAGYKADANGVRLKLVVDPLPYGDHQQHIGAYMREAMREVGIDLEVRAQDFAGFVKRVYTDRDFQFTVNLLTGGSDPTVGTQRTFWGPSFKIGVGFSNGSHYENPEMDKILEDAAAEMDPAKRKELYHQFQKLAMEDLPAFPLVAVESTTTASKRLKNHSIDANGTYSNFAEVWLEPAK</sequence>
<feature type="signal peptide" evidence="4">
    <location>
        <begin position="1"/>
        <end position="26"/>
    </location>
</feature>
<evidence type="ECO:0000313" key="6">
    <source>
        <dbReference type="EMBL" id="MET3792913.1"/>
    </source>
</evidence>
<evidence type="ECO:0000256" key="2">
    <source>
        <dbReference type="ARBA" id="ARBA00005695"/>
    </source>
</evidence>
<organism evidence="6 7">
    <name type="scientific">Aquamicrobium terrae</name>
    <dbReference type="NCBI Taxonomy" id="1324945"/>
    <lineage>
        <taxon>Bacteria</taxon>
        <taxon>Pseudomonadati</taxon>
        <taxon>Pseudomonadota</taxon>
        <taxon>Alphaproteobacteria</taxon>
        <taxon>Hyphomicrobiales</taxon>
        <taxon>Phyllobacteriaceae</taxon>
        <taxon>Aquamicrobium</taxon>
    </lineage>
</organism>
<dbReference type="RefSeq" id="WP_354196349.1">
    <property type="nucleotide sequence ID" value="NZ_JBEPML010000010.1"/>
</dbReference>
<gene>
    <name evidence="6" type="ORF">ABID37_003136</name>
</gene>
<dbReference type="PANTHER" id="PTHR30290:SF38">
    <property type="entry name" value="D,D-DIPEPTIDE-BINDING PERIPLASMIC PROTEIN DDPA-RELATED"/>
    <property type="match status" value="1"/>
</dbReference>
<feature type="chain" id="PRO_5046986693" evidence="4">
    <location>
        <begin position="27"/>
        <end position="533"/>
    </location>
</feature>
<dbReference type="SUPFAM" id="SSF53850">
    <property type="entry name" value="Periplasmic binding protein-like II"/>
    <property type="match status" value="1"/>
</dbReference>
<dbReference type="InterPro" id="IPR039424">
    <property type="entry name" value="SBP_5"/>
</dbReference>
<keyword evidence="7" id="KW-1185">Reference proteome</keyword>
<keyword evidence="3 4" id="KW-0732">Signal</keyword>
<dbReference type="PANTHER" id="PTHR30290">
    <property type="entry name" value="PERIPLASMIC BINDING COMPONENT OF ABC TRANSPORTER"/>
    <property type="match status" value="1"/>
</dbReference>
<dbReference type="EMBL" id="JBEPML010000010">
    <property type="protein sequence ID" value="MET3792913.1"/>
    <property type="molecule type" value="Genomic_DNA"/>
</dbReference>
<dbReference type="CDD" id="cd08517">
    <property type="entry name" value="PBP2_NikA_DppA_OppA_like_13"/>
    <property type="match status" value="1"/>
</dbReference>
<protein>
    <submittedName>
        <fullName evidence="6">Peptide/nickel transport system substrate-binding protein</fullName>
    </submittedName>
</protein>
<reference evidence="6 7" key="1">
    <citation type="submission" date="2024-06" db="EMBL/GenBank/DDBJ databases">
        <title>Genomic Encyclopedia of Type Strains, Phase IV (KMG-IV): sequencing the most valuable type-strain genomes for metagenomic binning, comparative biology and taxonomic classification.</title>
        <authorList>
            <person name="Goeker M."/>
        </authorList>
    </citation>
    <scope>NUCLEOTIDE SEQUENCE [LARGE SCALE GENOMIC DNA]</scope>
    <source>
        <strain evidence="6 7">DSM 27865</strain>
    </source>
</reference>
<evidence type="ECO:0000313" key="7">
    <source>
        <dbReference type="Proteomes" id="UP001549076"/>
    </source>
</evidence>
<name>A0ABV2N1I0_9HYPH</name>
<evidence type="ECO:0000256" key="1">
    <source>
        <dbReference type="ARBA" id="ARBA00004418"/>
    </source>
</evidence>